<dbReference type="RefSeq" id="WP_154505985.1">
    <property type="nucleotide sequence ID" value="NZ_JAQXPC010000087.1"/>
</dbReference>
<dbReference type="Proteomes" id="UP000461880">
    <property type="component" value="Unassembled WGS sequence"/>
</dbReference>
<reference evidence="1 2" key="1">
    <citation type="submission" date="2019-08" db="EMBL/GenBank/DDBJ databases">
        <title>In-depth cultivation of the pig gut microbiome towards novel bacterial diversity and tailored functional studies.</title>
        <authorList>
            <person name="Wylensek D."/>
            <person name="Hitch T.C.A."/>
            <person name="Clavel T."/>
        </authorList>
    </citation>
    <scope>NUCLEOTIDE SEQUENCE [LARGE SCALE GENOMIC DNA]</scope>
    <source>
        <strain evidence="1 2">Oil+RF-744-GAM-WT-6</strain>
    </source>
</reference>
<evidence type="ECO:0000313" key="2">
    <source>
        <dbReference type="Proteomes" id="UP000461880"/>
    </source>
</evidence>
<gene>
    <name evidence="1" type="ORF">FYJ51_12980</name>
</gene>
<dbReference type="EMBL" id="VUMN01000052">
    <property type="protein sequence ID" value="MSS59807.1"/>
    <property type="molecule type" value="Genomic_DNA"/>
</dbReference>
<evidence type="ECO:0008006" key="3">
    <source>
        <dbReference type="Google" id="ProtNLM"/>
    </source>
</evidence>
<protein>
    <recommendedName>
        <fullName evidence="3">Transposase DDE domain-containing protein</fullName>
    </recommendedName>
</protein>
<organism evidence="1 2">
    <name type="scientific">Stecheria intestinalis</name>
    <dbReference type="NCBI Taxonomy" id="2606630"/>
    <lineage>
        <taxon>Bacteria</taxon>
        <taxon>Bacillati</taxon>
        <taxon>Bacillota</taxon>
        <taxon>Erysipelotrichia</taxon>
        <taxon>Erysipelotrichales</taxon>
        <taxon>Erysipelotrichaceae</taxon>
        <taxon>Stecheria</taxon>
    </lineage>
</organism>
<accession>A0A7X2TGJ4</accession>
<sequence length="134" mass="15958">MFINDRAIEEEKIDPETGYPRYMQKMHYRGYDRNREAIRHEYKHHVYRLKISEDPGVPNDIARDSGKFQRIYNSRTSAERYHGRMDRDFCFENHTIRNLAKMDVAIKIANIIMLGMAVLHINRHKTNCASLFAI</sequence>
<comment type="caution">
    <text evidence="1">The sequence shown here is derived from an EMBL/GenBank/DDBJ whole genome shotgun (WGS) entry which is preliminary data.</text>
</comment>
<evidence type="ECO:0000313" key="1">
    <source>
        <dbReference type="EMBL" id="MSS59807.1"/>
    </source>
</evidence>
<name>A0A7X2TGJ4_9FIRM</name>
<proteinExistence type="predicted"/>
<keyword evidence="2" id="KW-1185">Reference proteome</keyword>
<dbReference type="AlphaFoldDB" id="A0A7X2TGJ4"/>